<dbReference type="InterPro" id="IPR015797">
    <property type="entry name" value="NUDIX_hydrolase-like_dom_sf"/>
</dbReference>
<dbReference type="Pfam" id="PF00293">
    <property type="entry name" value="NUDIX"/>
    <property type="match status" value="1"/>
</dbReference>
<dbReference type="CDD" id="cd04682">
    <property type="entry name" value="NUDIX_Hydrolase"/>
    <property type="match status" value="1"/>
</dbReference>
<evidence type="ECO:0000313" key="3">
    <source>
        <dbReference type="Proteomes" id="UP000003257"/>
    </source>
</evidence>
<dbReference type="InterPro" id="IPR000086">
    <property type="entry name" value="NUDIX_hydrolase_dom"/>
</dbReference>
<proteinExistence type="predicted"/>
<evidence type="ECO:0000313" key="2">
    <source>
        <dbReference type="EMBL" id="EDQ06739.1"/>
    </source>
</evidence>
<evidence type="ECO:0000259" key="1">
    <source>
        <dbReference type="PROSITE" id="PS51462"/>
    </source>
</evidence>
<sequence>MGFDGAKLALYLGEKLAVILRDDTPGLLFADHWDLPGGGREGAETPLACALRECREALGIAVPEQAVVWQGSFDEAGRTKWFFVARMPAQAEAEIVFGNEGQRWRLMEEEEFLNHPRAVPAFQDRLRVYLAQSATGNAKVLRGK</sequence>
<gene>
    <name evidence="2" type="ORF">OIHEL45_07975</name>
</gene>
<name>A0ABM9XBC8_9RHOB</name>
<dbReference type="SUPFAM" id="SSF55811">
    <property type="entry name" value="Nudix"/>
    <property type="match status" value="1"/>
</dbReference>
<dbReference type="EMBL" id="ABID01000001">
    <property type="protein sequence ID" value="EDQ06739.1"/>
    <property type="molecule type" value="Genomic_DNA"/>
</dbReference>
<dbReference type="Proteomes" id="UP000003257">
    <property type="component" value="Unassembled WGS sequence"/>
</dbReference>
<organism evidence="2 3">
    <name type="scientific">Sulfitobacter indolifex HEL-45</name>
    <dbReference type="NCBI Taxonomy" id="391624"/>
    <lineage>
        <taxon>Bacteria</taxon>
        <taxon>Pseudomonadati</taxon>
        <taxon>Pseudomonadota</taxon>
        <taxon>Alphaproteobacteria</taxon>
        <taxon>Rhodobacterales</taxon>
        <taxon>Roseobacteraceae</taxon>
        <taxon>Sulfitobacter</taxon>
    </lineage>
</organism>
<dbReference type="RefSeq" id="WP_007118807.1">
    <property type="nucleotide sequence ID" value="NZ_ABID01000001.1"/>
</dbReference>
<dbReference type="PROSITE" id="PS51462">
    <property type="entry name" value="NUDIX"/>
    <property type="match status" value="1"/>
</dbReference>
<dbReference type="Gene3D" id="3.90.79.10">
    <property type="entry name" value="Nucleoside Triphosphate Pyrophosphohydrolase"/>
    <property type="match status" value="1"/>
</dbReference>
<protein>
    <submittedName>
        <fullName evidence="2">NUDIX domain protein</fullName>
    </submittedName>
</protein>
<accession>A0ABM9XBC8</accession>
<feature type="domain" description="Nudix hydrolase" evidence="1">
    <location>
        <begin position="1"/>
        <end position="132"/>
    </location>
</feature>
<keyword evidence="3" id="KW-1185">Reference proteome</keyword>
<reference evidence="2 3" key="1">
    <citation type="submission" date="2007-11" db="EMBL/GenBank/DDBJ databases">
        <authorList>
            <person name="Wagner-Dobler I."/>
            <person name="Ferriera S."/>
            <person name="Johnson J."/>
            <person name="Kravitz S."/>
            <person name="Beeson K."/>
            <person name="Sutton G."/>
            <person name="Rogers Y.-H."/>
            <person name="Friedman R."/>
            <person name="Frazier M."/>
            <person name="Venter J.C."/>
        </authorList>
    </citation>
    <scope>NUCLEOTIDE SEQUENCE [LARGE SCALE GENOMIC DNA]</scope>
    <source>
        <strain evidence="2 3">HEL-45</strain>
    </source>
</reference>
<comment type="caution">
    <text evidence="2">The sequence shown here is derived from an EMBL/GenBank/DDBJ whole genome shotgun (WGS) entry which is preliminary data.</text>
</comment>